<name>A0A6P6N0K9_CARAU</name>
<dbReference type="InterPro" id="IPR011993">
    <property type="entry name" value="PH-like_dom_sf"/>
</dbReference>
<dbReference type="PANTHER" id="PTHR21642:SF2">
    <property type="entry name" value="CEREBRAL CAVERNOUS MALFORMATIONS 2 PROTEIN-LIKE"/>
    <property type="match status" value="1"/>
</dbReference>
<dbReference type="KEGG" id="caua:113073327"/>
<gene>
    <name evidence="3" type="primary">LOC113073327</name>
</gene>
<evidence type="ECO:0000313" key="3">
    <source>
        <dbReference type="RefSeq" id="XP_026102024.1"/>
    </source>
</evidence>
<accession>A0A6P6N0K9</accession>
<dbReference type="RefSeq" id="XP_026102024.1">
    <property type="nucleotide sequence ID" value="XM_026246239.1"/>
</dbReference>
<organism evidence="2 3">
    <name type="scientific">Carassius auratus</name>
    <name type="common">Goldfish</name>
    <dbReference type="NCBI Taxonomy" id="7957"/>
    <lineage>
        <taxon>Eukaryota</taxon>
        <taxon>Metazoa</taxon>
        <taxon>Chordata</taxon>
        <taxon>Craniata</taxon>
        <taxon>Vertebrata</taxon>
        <taxon>Euteleostomi</taxon>
        <taxon>Actinopterygii</taxon>
        <taxon>Neopterygii</taxon>
        <taxon>Teleostei</taxon>
        <taxon>Ostariophysi</taxon>
        <taxon>Cypriniformes</taxon>
        <taxon>Cyprinidae</taxon>
        <taxon>Cyprininae</taxon>
        <taxon>Carassius</taxon>
    </lineage>
</organism>
<keyword evidence="2" id="KW-1185">Reference proteome</keyword>
<proteinExistence type="inferred from homology"/>
<reference evidence="3" key="1">
    <citation type="submission" date="2025-08" db="UniProtKB">
        <authorList>
            <consortium name="RefSeq"/>
        </authorList>
    </citation>
    <scope>IDENTIFICATION</scope>
    <source>
        <strain evidence="3">Wakin</strain>
        <tissue evidence="3">Muscle</tissue>
    </source>
</reference>
<dbReference type="Gene3D" id="2.30.29.30">
    <property type="entry name" value="Pleckstrin-homology domain (PH domain)/Phosphotyrosine-binding domain (PTB)"/>
    <property type="match status" value="1"/>
</dbReference>
<dbReference type="AlphaFoldDB" id="A0A6P6N0K9"/>
<dbReference type="Proteomes" id="UP000515129">
    <property type="component" value="Unplaced"/>
</dbReference>
<comment type="similarity">
    <text evidence="1">Belongs to the CCM2 family.</text>
</comment>
<dbReference type="OrthoDB" id="5828470at2759"/>
<protein>
    <submittedName>
        <fullName evidence="3">Cerebral cavernous malformations 2 protein-like</fullName>
    </submittedName>
</protein>
<sequence length="133" mass="15534">MDYEPKRTNKKLRVMPLKTSVEHDCILILSDAYLRDNEKLLLRIPTHEIAAASYLRDYALHICAQNWPVDAAEEYCTLICQILQIIYGHQTIECVNRAGYHYTMPDRHWPHRSDSCLIDMTYGYDTEFSCCSS</sequence>
<evidence type="ECO:0000256" key="1">
    <source>
        <dbReference type="ARBA" id="ARBA00010822"/>
    </source>
</evidence>
<dbReference type="GeneID" id="113073327"/>
<dbReference type="InterPro" id="IPR026159">
    <property type="entry name" value="Malcavernin"/>
</dbReference>
<evidence type="ECO:0000313" key="2">
    <source>
        <dbReference type="Proteomes" id="UP000515129"/>
    </source>
</evidence>
<dbReference type="PANTHER" id="PTHR21642">
    <property type="entry name" value="CEREBRAL CAVERNOUS MALFORMATIONS PROTEIN 2 HOMOLOG"/>
    <property type="match status" value="1"/>
</dbReference>
<dbReference type="GO" id="GO:0003007">
    <property type="term" value="P:heart morphogenesis"/>
    <property type="evidence" value="ECO:0007669"/>
    <property type="project" value="TreeGrafter"/>
</dbReference>